<reference evidence="2 3" key="1">
    <citation type="submission" date="2021-06" db="EMBL/GenBank/DDBJ databases">
        <title>Genome sequence of Babesia caballi.</title>
        <authorList>
            <person name="Yamagishi J."/>
            <person name="Kidaka T."/>
            <person name="Ochi A."/>
        </authorList>
    </citation>
    <scope>NUCLEOTIDE SEQUENCE [LARGE SCALE GENOMIC DNA]</scope>
    <source>
        <strain evidence="2">USDA-D6B2</strain>
    </source>
</reference>
<gene>
    <name evidence="2" type="ORF">BcabD6B2_24200</name>
</gene>
<accession>A0AAV4LTR8</accession>
<evidence type="ECO:0000256" key="1">
    <source>
        <dbReference type="SAM" id="Phobius"/>
    </source>
</evidence>
<dbReference type="AlphaFoldDB" id="A0AAV4LTR8"/>
<evidence type="ECO:0000313" key="3">
    <source>
        <dbReference type="Proteomes" id="UP001497744"/>
    </source>
</evidence>
<evidence type="ECO:0000313" key="2">
    <source>
        <dbReference type="EMBL" id="GIX62985.1"/>
    </source>
</evidence>
<name>A0AAV4LTR8_BABCB</name>
<dbReference type="GeneID" id="94194466"/>
<keyword evidence="1" id="KW-0472">Membrane</keyword>
<dbReference type="EMBL" id="BPLF01000002">
    <property type="protein sequence ID" value="GIX62985.1"/>
    <property type="molecule type" value="Genomic_DNA"/>
</dbReference>
<protein>
    <submittedName>
        <fullName evidence="2">Uncharacterized protein</fullName>
    </submittedName>
</protein>
<proteinExistence type="predicted"/>
<keyword evidence="3" id="KW-1185">Reference proteome</keyword>
<dbReference type="Proteomes" id="UP001497744">
    <property type="component" value="Unassembled WGS sequence"/>
</dbReference>
<dbReference type="RefSeq" id="XP_067715054.1">
    <property type="nucleotide sequence ID" value="XM_067858953.1"/>
</dbReference>
<keyword evidence="1" id="KW-0812">Transmembrane</keyword>
<keyword evidence="1" id="KW-1133">Transmembrane helix</keyword>
<feature type="transmembrane region" description="Helical" evidence="1">
    <location>
        <begin position="370"/>
        <end position="391"/>
    </location>
</feature>
<sequence>MQQCPQLLKVVMQRSSTQQQLVIGHELPKLHEPLGVSVLQLVCLVNHHQLPRDSPQKVQVQWSVDNGRRGDAHVAPVPFALPLNVYLGKLIRANDLACLGITVVAHNVGLRQPALKLPHPVVDGGLGHDNQVWPDEPFPIQEVPNQRDCLDCFPQTHFVCQQHAEPALHPVDNPVHTDELVIPELARIVVSQERWRLVVGFKLGETERVCIPRHLLRRFPAYAILPLVVALYKVAEAVVRHNLLLLVRALVIGTASPLDHVIGHVLLIIHIMGHNPLSLERVIVDSPLQFRVDVLVLNLVRRHVESSVFALLKLLDVVVKPLDSSILLEVFVDVPRIVNMRVALPLDEVLGDALLVETVINHPVDSTLEFLLGVLPPFFGILVVIRVIVLLTAPRIMLHLRIVHPPLPVAQGH</sequence>
<comment type="caution">
    <text evidence="2">The sequence shown here is derived from an EMBL/GenBank/DDBJ whole genome shotgun (WGS) entry which is preliminary data.</text>
</comment>
<organism evidence="2 3">
    <name type="scientific">Babesia caballi</name>
    <dbReference type="NCBI Taxonomy" id="5871"/>
    <lineage>
        <taxon>Eukaryota</taxon>
        <taxon>Sar</taxon>
        <taxon>Alveolata</taxon>
        <taxon>Apicomplexa</taxon>
        <taxon>Aconoidasida</taxon>
        <taxon>Piroplasmida</taxon>
        <taxon>Babesiidae</taxon>
        <taxon>Babesia</taxon>
    </lineage>
</organism>